<dbReference type="Proteomes" id="UP000323646">
    <property type="component" value="Unassembled WGS sequence"/>
</dbReference>
<reference evidence="1 2" key="1">
    <citation type="submission" date="2019-08" db="EMBL/GenBank/DDBJ databases">
        <title>Selenomonas sp. mPRGC5 and Selenomonas sp. mPRGC8 isolated from ruminal fluid of dairy goat (Capra hircus).</title>
        <authorList>
            <person name="Poothong S."/>
            <person name="Nuengjamnong C."/>
            <person name="Tanasupawat S."/>
        </authorList>
    </citation>
    <scope>NUCLEOTIDE SEQUENCE [LARGE SCALE GENOMIC DNA]</scope>
    <source>
        <strain evidence="2">mPRGC5</strain>
    </source>
</reference>
<protein>
    <submittedName>
        <fullName evidence="1">Uncharacterized protein</fullName>
    </submittedName>
</protein>
<gene>
    <name evidence="1" type="ORF">FZ040_06880</name>
</gene>
<dbReference type="OrthoDB" id="1665338at2"/>
<organism evidence="1 2">
    <name type="scientific">Selenomonas ruminis</name>
    <dbReference type="NCBI Taxonomy" id="2593411"/>
    <lineage>
        <taxon>Bacteria</taxon>
        <taxon>Bacillati</taxon>
        <taxon>Bacillota</taxon>
        <taxon>Negativicutes</taxon>
        <taxon>Selenomonadales</taxon>
        <taxon>Selenomonadaceae</taxon>
        <taxon>Selenomonas</taxon>
    </lineage>
</organism>
<dbReference type="RefSeq" id="WP_149171331.1">
    <property type="nucleotide sequence ID" value="NZ_VTOY01000004.1"/>
</dbReference>
<proteinExistence type="predicted"/>
<evidence type="ECO:0000313" key="2">
    <source>
        <dbReference type="Proteomes" id="UP000323646"/>
    </source>
</evidence>
<comment type="caution">
    <text evidence="1">The sequence shown here is derived from an EMBL/GenBank/DDBJ whole genome shotgun (WGS) entry which is preliminary data.</text>
</comment>
<keyword evidence="2" id="KW-1185">Reference proteome</keyword>
<dbReference type="EMBL" id="VTOY01000004">
    <property type="protein sequence ID" value="TYZ22937.1"/>
    <property type="molecule type" value="Genomic_DNA"/>
</dbReference>
<dbReference type="AlphaFoldDB" id="A0A5D6W4U6"/>
<accession>A0A5D6W4U6</accession>
<evidence type="ECO:0000313" key="1">
    <source>
        <dbReference type="EMBL" id="TYZ22937.1"/>
    </source>
</evidence>
<sequence>MDKADIDIIRPNDGQYYTVYFRQGDLVGNILVPQEVLARQRGGFIEKVQEYLDAHATEFPNLKDLPNIEQAETVTIYLVKCSLTNDFSMVFVERNDVAPEILIAELHELDAYINSFTDVIKNLEEERKMTWT</sequence>
<name>A0A5D6W4U6_9FIRM</name>